<organism evidence="2 3">
    <name type="scientific">Nostoc flagelliforme FACHB-838</name>
    <dbReference type="NCBI Taxonomy" id="2692904"/>
    <lineage>
        <taxon>Bacteria</taxon>
        <taxon>Bacillati</taxon>
        <taxon>Cyanobacteriota</taxon>
        <taxon>Cyanophyceae</taxon>
        <taxon>Nostocales</taxon>
        <taxon>Nostocaceae</taxon>
        <taxon>Nostoc</taxon>
    </lineage>
</organism>
<accession>A0ABR8DHQ7</accession>
<evidence type="ECO:0000256" key="1">
    <source>
        <dbReference type="SAM" id="SignalP"/>
    </source>
</evidence>
<protein>
    <submittedName>
        <fullName evidence="2">PEP-CTERM sorting domain-containing protein</fullName>
    </submittedName>
</protein>
<dbReference type="EMBL" id="JACJSI010000001">
    <property type="protein sequence ID" value="MBD2528044.1"/>
    <property type="molecule type" value="Genomic_DNA"/>
</dbReference>
<dbReference type="InterPro" id="IPR013424">
    <property type="entry name" value="Ice-binding_C"/>
</dbReference>
<dbReference type="Proteomes" id="UP000623440">
    <property type="component" value="Unassembled WGS sequence"/>
</dbReference>
<evidence type="ECO:0000313" key="3">
    <source>
        <dbReference type="Proteomes" id="UP000623440"/>
    </source>
</evidence>
<feature type="signal peptide" evidence="1">
    <location>
        <begin position="1"/>
        <end position="24"/>
    </location>
</feature>
<comment type="caution">
    <text evidence="2">The sequence shown here is derived from an EMBL/GenBank/DDBJ whole genome shotgun (WGS) entry which is preliminary data.</text>
</comment>
<sequence>MIGFKSKLLNVTLAITAAIPLATAGLFTFVDSAQAAALTGELSFDGGKSKTIIGNPFLKSLVTLKKDSLIFTPDSIIQDSNGVKSTPVALSAQTESFLGFNSASIRDIISFNNNTVQNPFLDLGNLPSDGDVLPGDDTASLADGIDIFTLTSSDYKITQTDANVTIAVSLRGYFTSATGEKTNGAGSLSFQKNNITLAQANSILDTANGSLEYLTFSGGTFTTSVPEPAALLGLGAVGAVMAMSRRRKSVI</sequence>
<keyword evidence="1" id="KW-0732">Signal</keyword>
<keyword evidence="3" id="KW-1185">Reference proteome</keyword>
<evidence type="ECO:0000313" key="2">
    <source>
        <dbReference type="EMBL" id="MBD2528044.1"/>
    </source>
</evidence>
<name>A0ABR8DHQ7_9NOSO</name>
<dbReference type="NCBIfam" id="TIGR02595">
    <property type="entry name" value="PEP_CTERM"/>
    <property type="match status" value="1"/>
</dbReference>
<reference evidence="2 3" key="1">
    <citation type="journal article" date="2020" name="ISME J.">
        <title>Comparative genomics reveals insights into cyanobacterial evolution and habitat adaptation.</title>
        <authorList>
            <person name="Chen M.Y."/>
            <person name="Teng W.K."/>
            <person name="Zhao L."/>
            <person name="Hu C.X."/>
            <person name="Zhou Y.K."/>
            <person name="Han B.P."/>
            <person name="Song L.R."/>
            <person name="Shu W.S."/>
        </authorList>
    </citation>
    <scope>NUCLEOTIDE SEQUENCE [LARGE SCALE GENOMIC DNA]</scope>
    <source>
        <strain evidence="2 3">FACHB-838</strain>
    </source>
</reference>
<feature type="chain" id="PRO_5045361596" evidence="1">
    <location>
        <begin position="25"/>
        <end position="251"/>
    </location>
</feature>
<dbReference type="RefSeq" id="WP_190938736.1">
    <property type="nucleotide sequence ID" value="NZ_JACJSI010000001.1"/>
</dbReference>
<gene>
    <name evidence="2" type="ORF">H6G97_00135</name>
</gene>
<proteinExistence type="predicted"/>